<dbReference type="InParanoid" id="A0A0Q9WL39"/>
<reference evidence="1 2" key="1">
    <citation type="journal article" date="2007" name="Nature">
        <title>Evolution of genes and genomes on the Drosophila phylogeny.</title>
        <authorList>
            <consortium name="Drosophila 12 Genomes Consortium"/>
            <person name="Clark A.G."/>
            <person name="Eisen M.B."/>
            <person name="Smith D.R."/>
            <person name="Bergman C.M."/>
            <person name="Oliver B."/>
            <person name="Markow T.A."/>
            <person name="Kaufman T.C."/>
            <person name="Kellis M."/>
            <person name="Gelbart W."/>
            <person name="Iyer V.N."/>
            <person name="Pollard D.A."/>
            <person name="Sackton T.B."/>
            <person name="Larracuente A.M."/>
            <person name="Singh N.D."/>
            <person name="Abad J.P."/>
            <person name="Abt D.N."/>
            <person name="Adryan B."/>
            <person name="Aguade M."/>
            <person name="Akashi H."/>
            <person name="Anderson W.W."/>
            <person name="Aquadro C.F."/>
            <person name="Ardell D.H."/>
            <person name="Arguello R."/>
            <person name="Artieri C.G."/>
            <person name="Barbash D.A."/>
            <person name="Barker D."/>
            <person name="Barsanti P."/>
            <person name="Batterham P."/>
            <person name="Batzoglou S."/>
            <person name="Begun D."/>
            <person name="Bhutkar A."/>
            <person name="Blanco E."/>
            <person name="Bosak S.A."/>
            <person name="Bradley R.K."/>
            <person name="Brand A.D."/>
            <person name="Brent M.R."/>
            <person name="Brooks A.N."/>
            <person name="Brown R.H."/>
            <person name="Butlin R.K."/>
            <person name="Caggese C."/>
            <person name="Calvi B.R."/>
            <person name="Bernardo de Carvalho A."/>
            <person name="Caspi A."/>
            <person name="Castrezana S."/>
            <person name="Celniker S.E."/>
            <person name="Chang J.L."/>
            <person name="Chapple C."/>
            <person name="Chatterji S."/>
            <person name="Chinwalla A."/>
            <person name="Civetta A."/>
            <person name="Clifton S.W."/>
            <person name="Comeron J.M."/>
            <person name="Costello J.C."/>
            <person name="Coyne J.A."/>
            <person name="Daub J."/>
            <person name="David R.G."/>
            <person name="Delcher A.L."/>
            <person name="Delehaunty K."/>
            <person name="Do C.B."/>
            <person name="Ebling H."/>
            <person name="Edwards K."/>
            <person name="Eickbush T."/>
            <person name="Evans J.D."/>
            <person name="Filipski A."/>
            <person name="Findeiss S."/>
            <person name="Freyhult E."/>
            <person name="Fulton L."/>
            <person name="Fulton R."/>
            <person name="Garcia A.C."/>
            <person name="Gardiner A."/>
            <person name="Garfield D.A."/>
            <person name="Garvin B.E."/>
            <person name="Gibson G."/>
            <person name="Gilbert D."/>
            <person name="Gnerre S."/>
            <person name="Godfrey J."/>
            <person name="Good R."/>
            <person name="Gotea V."/>
            <person name="Gravely B."/>
            <person name="Greenberg A.J."/>
            <person name="Griffiths-Jones S."/>
            <person name="Gross S."/>
            <person name="Guigo R."/>
            <person name="Gustafson E.A."/>
            <person name="Haerty W."/>
            <person name="Hahn M.W."/>
            <person name="Halligan D.L."/>
            <person name="Halpern A.L."/>
            <person name="Halter G.M."/>
            <person name="Han M.V."/>
            <person name="Heger A."/>
            <person name="Hillier L."/>
            <person name="Hinrichs A.S."/>
            <person name="Holmes I."/>
            <person name="Hoskins R.A."/>
            <person name="Hubisz M.J."/>
            <person name="Hultmark D."/>
            <person name="Huntley M.A."/>
            <person name="Jaffe D.B."/>
            <person name="Jagadeeshan S."/>
            <person name="Jeck W.R."/>
            <person name="Johnson J."/>
            <person name="Jones C.D."/>
            <person name="Jordan W.C."/>
            <person name="Karpen G.H."/>
            <person name="Kataoka E."/>
            <person name="Keightley P.D."/>
            <person name="Kheradpour P."/>
            <person name="Kirkness E.F."/>
            <person name="Koerich L.B."/>
            <person name="Kristiansen K."/>
            <person name="Kudrna D."/>
            <person name="Kulathinal R.J."/>
            <person name="Kumar S."/>
            <person name="Kwok R."/>
            <person name="Lander E."/>
            <person name="Langley C.H."/>
            <person name="Lapoint R."/>
            <person name="Lazzaro B.P."/>
            <person name="Lee S.J."/>
            <person name="Levesque L."/>
            <person name="Li R."/>
            <person name="Lin C.F."/>
            <person name="Lin M.F."/>
            <person name="Lindblad-Toh K."/>
            <person name="Llopart A."/>
            <person name="Long M."/>
            <person name="Low L."/>
            <person name="Lozovsky E."/>
            <person name="Lu J."/>
            <person name="Luo M."/>
            <person name="Machado C.A."/>
            <person name="Makalowski W."/>
            <person name="Marzo M."/>
            <person name="Matsuda M."/>
            <person name="Matzkin L."/>
            <person name="McAllister B."/>
            <person name="McBride C.S."/>
            <person name="McKernan B."/>
            <person name="McKernan K."/>
            <person name="Mendez-Lago M."/>
            <person name="Minx P."/>
            <person name="Mollenhauer M.U."/>
            <person name="Montooth K."/>
            <person name="Mount S.M."/>
            <person name="Mu X."/>
            <person name="Myers E."/>
            <person name="Negre B."/>
            <person name="Newfeld S."/>
            <person name="Nielsen R."/>
            <person name="Noor M.A."/>
            <person name="O'Grady P."/>
            <person name="Pachter L."/>
            <person name="Papaceit M."/>
            <person name="Parisi M.J."/>
            <person name="Parisi M."/>
            <person name="Parts L."/>
            <person name="Pedersen J.S."/>
            <person name="Pesole G."/>
            <person name="Phillippy A.M."/>
            <person name="Ponting C.P."/>
            <person name="Pop M."/>
            <person name="Porcelli D."/>
            <person name="Powell J.R."/>
            <person name="Prohaska S."/>
            <person name="Pruitt K."/>
            <person name="Puig M."/>
            <person name="Quesneville H."/>
            <person name="Ram K.R."/>
            <person name="Rand D."/>
            <person name="Rasmussen M.D."/>
            <person name="Reed L.K."/>
            <person name="Reenan R."/>
            <person name="Reily A."/>
            <person name="Remington K.A."/>
            <person name="Rieger T.T."/>
            <person name="Ritchie M.G."/>
            <person name="Robin C."/>
            <person name="Rogers Y.H."/>
            <person name="Rohde C."/>
            <person name="Rozas J."/>
            <person name="Rubenfield M.J."/>
            <person name="Ruiz A."/>
            <person name="Russo S."/>
            <person name="Salzberg S.L."/>
            <person name="Sanchez-Gracia A."/>
            <person name="Saranga D.J."/>
            <person name="Sato H."/>
            <person name="Schaeffer S.W."/>
            <person name="Schatz M.C."/>
            <person name="Schlenke T."/>
            <person name="Schwartz R."/>
            <person name="Segarra C."/>
            <person name="Singh R.S."/>
            <person name="Sirot L."/>
            <person name="Sirota M."/>
            <person name="Sisneros N.B."/>
            <person name="Smith C.D."/>
            <person name="Smith T.F."/>
            <person name="Spieth J."/>
            <person name="Stage D.E."/>
            <person name="Stark A."/>
            <person name="Stephan W."/>
            <person name="Strausberg R.L."/>
            <person name="Strempel S."/>
            <person name="Sturgill D."/>
            <person name="Sutton G."/>
            <person name="Sutton G.G."/>
            <person name="Tao W."/>
            <person name="Teichmann S."/>
            <person name="Tobari Y.N."/>
            <person name="Tomimura Y."/>
            <person name="Tsolas J.M."/>
            <person name="Valente V.L."/>
            <person name="Venter E."/>
            <person name="Venter J.C."/>
            <person name="Vicario S."/>
            <person name="Vieira F.G."/>
            <person name="Vilella A.J."/>
            <person name="Villasante A."/>
            <person name="Walenz B."/>
            <person name="Wang J."/>
            <person name="Wasserman M."/>
            <person name="Watts T."/>
            <person name="Wilson D."/>
            <person name="Wilson R.K."/>
            <person name="Wing R.A."/>
            <person name="Wolfner M.F."/>
            <person name="Wong A."/>
            <person name="Wong G.K."/>
            <person name="Wu C.I."/>
            <person name="Wu G."/>
            <person name="Yamamoto D."/>
            <person name="Yang H.P."/>
            <person name="Yang S.P."/>
            <person name="Yorke J.A."/>
            <person name="Yoshida K."/>
            <person name="Zdobnov E."/>
            <person name="Zhang P."/>
            <person name="Zhang Y."/>
            <person name="Zimin A.V."/>
            <person name="Baldwin J."/>
            <person name="Abdouelleil A."/>
            <person name="Abdulkadir J."/>
            <person name="Abebe A."/>
            <person name="Abera B."/>
            <person name="Abreu J."/>
            <person name="Acer S.C."/>
            <person name="Aftuck L."/>
            <person name="Alexander A."/>
            <person name="An P."/>
            <person name="Anderson E."/>
            <person name="Anderson S."/>
            <person name="Arachi H."/>
            <person name="Azer M."/>
            <person name="Bachantsang P."/>
            <person name="Barry A."/>
            <person name="Bayul T."/>
            <person name="Berlin A."/>
            <person name="Bessette D."/>
            <person name="Bloom T."/>
            <person name="Blye J."/>
            <person name="Boguslavskiy L."/>
            <person name="Bonnet C."/>
            <person name="Boukhgalter B."/>
            <person name="Bourzgui I."/>
            <person name="Brown A."/>
            <person name="Cahill P."/>
            <person name="Channer S."/>
            <person name="Cheshatsang Y."/>
            <person name="Chuda L."/>
            <person name="Citroen M."/>
            <person name="Collymore A."/>
            <person name="Cooke P."/>
            <person name="Costello M."/>
            <person name="D'Aco K."/>
            <person name="Daza R."/>
            <person name="De Haan G."/>
            <person name="DeGray S."/>
            <person name="DeMaso C."/>
            <person name="Dhargay N."/>
            <person name="Dooley K."/>
            <person name="Dooley E."/>
            <person name="Doricent M."/>
            <person name="Dorje P."/>
            <person name="Dorjee K."/>
            <person name="Dupes A."/>
            <person name="Elong R."/>
            <person name="Falk J."/>
            <person name="Farina A."/>
            <person name="Faro S."/>
            <person name="Ferguson D."/>
            <person name="Fisher S."/>
            <person name="Foley C.D."/>
            <person name="Franke A."/>
            <person name="Friedrich D."/>
            <person name="Gadbois L."/>
            <person name="Gearin G."/>
            <person name="Gearin C.R."/>
            <person name="Giannoukos G."/>
            <person name="Goode T."/>
            <person name="Graham J."/>
            <person name="Grandbois E."/>
            <person name="Grewal S."/>
            <person name="Gyaltsen K."/>
            <person name="Hafez N."/>
            <person name="Hagos B."/>
            <person name="Hall J."/>
            <person name="Henson C."/>
            <person name="Hollinger A."/>
            <person name="Honan T."/>
            <person name="Huard M.D."/>
            <person name="Hughes L."/>
            <person name="Hurhula B."/>
            <person name="Husby M.E."/>
            <person name="Kamat A."/>
            <person name="Kanga B."/>
            <person name="Kashin S."/>
            <person name="Khazanovich D."/>
            <person name="Kisner P."/>
            <person name="Lance K."/>
            <person name="Lara M."/>
            <person name="Lee W."/>
            <person name="Lennon N."/>
            <person name="Letendre F."/>
            <person name="LeVine R."/>
            <person name="Lipovsky A."/>
            <person name="Liu X."/>
            <person name="Liu J."/>
            <person name="Liu S."/>
            <person name="Lokyitsang T."/>
            <person name="Lokyitsang Y."/>
            <person name="Lubonja R."/>
            <person name="Lui A."/>
            <person name="MacDonald P."/>
            <person name="Magnisalis V."/>
            <person name="Maru K."/>
            <person name="Matthews C."/>
            <person name="McCusker W."/>
            <person name="McDonough S."/>
            <person name="Mehta T."/>
            <person name="Meldrim J."/>
            <person name="Meneus L."/>
            <person name="Mihai O."/>
            <person name="Mihalev A."/>
            <person name="Mihova T."/>
            <person name="Mittelman R."/>
            <person name="Mlenga V."/>
            <person name="Montmayeur A."/>
            <person name="Mulrain L."/>
            <person name="Navidi A."/>
            <person name="Naylor J."/>
            <person name="Negash T."/>
            <person name="Nguyen T."/>
            <person name="Nguyen N."/>
            <person name="Nicol R."/>
            <person name="Norbu C."/>
            <person name="Norbu N."/>
            <person name="Novod N."/>
            <person name="O'Neill B."/>
            <person name="Osman S."/>
            <person name="Markiewicz E."/>
            <person name="Oyono O.L."/>
            <person name="Patti C."/>
            <person name="Phunkhang P."/>
            <person name="Pierre F."/>
            <person name="Priest M."/>
            <person name="Raghuraman S."/>
            <person name="Rege F."/>
            <person name="Reyes R."/>
            <person name="Rise C."/>
            <person name="Rogov P."/>
            <person name="Ross K."/>
            <person name="Ryan E."/>
            <person name="Settipalli S."/>
            <person name="Shea T."/>
            <person name="Sherpa N."/>
            <person name="Shi L."/>
            <person name="Shih D."/>
            <person name="Sparrow T."/>
            <person name="Spaulding J."/>
            <person name="Stalker J."/>
            <person name="Stange-Thomann N."/>
            <person name="Stavropoulos S."/>
            <person name="Stone C."/>
            <person name="Strader C."/>
            <person name="Tesfaye S."/>
            <person name="Thomson T."/>
            <person name="Thoulutsang Y."/>
            <person name="Thoulutsang D."/>
            <person name="Topham K."/>
            <person name="Topping I."/>
            <person name="Tsamla T."/>
            <person name="Vassiliev H."/>
            <person name="Vo A."/>
            <person name="Wangchuk T."/>
            <person name="Wangdi T."/>
            <person name="Weiand M."/>
            <person name="Wilkinson J."/>
            <person name="Wilson A."/>
            <person name="Yadav S."/>
            <person name="Young G."/>
            <person name="Yu Q."/>
            <person name="Zembek L."/>
            <person name="Zhong D."/>
            <person name="Zimmer A."/>
            <person name="Zwirko Z."/>
            <person name="Jaffe D.B."/>
            <person name="Alvarez P."/>
            <person name="Brockman W."/>
            <person name="Butler J."/>
            <person name="Chin C."/>
            <person name="Gnerre S."/>
            <person name="Grabherr M."/>
            <person name="Kleber M."/>
            <person name="Mauceli E."/>
            <person name="MacCallum I."/>
        </authorList>
    </citation>
    <scope>NUCLEOTIDE SEQUENCE [LARGE SCALE GENOMIC DNA]</scope>
    <source>
        <strain evidence="2">Tucson 15010-1051.87</strain>
    </source>
</reference>
<gene>
    <name evidence="1" type="primary">Dvir\GJ26463</name>
    <name evidence="1" type="ORF">Dvir_GJ26463</name>
</gene>
<accession>A0A0Q9WL39</accession>
<dbReference type="OrthoDB" id="7765038at2759"/>
<evidence type="ECO:0000313" key="2">
    <source>
        <dbReference type="Proteomes" id="UP000008792"/>
    </source>
</evidence>
<evidence type="ECO:0000313" key="1">
    <source>
        <dbReference type="EMBL" id="KRF81120.1"/>
    </source>
</evidence>
<dbReference type="AlphaFoldDB" id="A0A0Q9WL39"/>
<keyword evidence="2" id="KW-1185">Reference proteome</keyword>
<dbReference type="FunCoup" id="A0A0Q9WL39">
    <property type="interactions" value="27"/>
</dbReference>
<proteinExistence type="predicted"/>
<dbReference type="eggNOG" id="KOG0875">
    <property type="taxonomic scope" value="Eukaryota"/>
</dbReference>
<sequence length="736" mass="84846">MMEIDEPIEPGIVEDDDDALWSIDDDTLFQPCGLISHSSSSNNKTKSVFVTWNEYYLLNYRFKRSKKTNRMEMTKVRIPLPRGNHLTSIHMLEYNTLLLMSDGRVHCFGSIKSLHLISWLKGVRAFARTHEGFSVIRHDEDTQQLLLQVYVDLPSLSKGETTLQNCYDITYDEQNIFQCDWQNDSYTLLTITVAKQHEQFMQCLFGAVATADKQIHIFSIAGHVFVLMPRDEDAVDDASADADSEQTYHIELLCIYPTSVKFMHLLPSQNLCLVYLSCGSVDIWYMSRLLSIKQRQMYYTGSEWLDYDVTSENGDFYYTDGEQLVRLRFQYDAVLDDCQVQRCVKPVPGMQACTWVQHIEQLVCLSDNNIFYRIAFSVEQVADEDLSALSDLTPTAMEQLRCNAQVLQQYERQPAELLAAIQREHEKQQLVAVARNETSFESSLEATLEFRRQVPVFGADSLLLYTSRETQLDSNNIYAILQLTLRSSQKLLHSSHWQLLVYHGHNAHVHRVPTDLLLSRNCRIIIPLNKAFHERLPKFEVKLVAFLELHTQISAILLPIKLKENSNTYRALFSGQLYSLNLYNKQQLPDMLAKKSATKIKPKIKQKMTTPGSLNLEQIAGICNASARIENELDLYFIDSKLSIEGSVKDNKTVLTIQSEDVTAVYHFKQHLFLNVDPEYDHTAPDEAARLKVMKLQQEIERFYGSQYADKEFEVNPEIHLESLLLKYNTLRNTVF</sequence>
<dbReference type="KEGG" id="dvi:26531233"/>
<dbReference type="EMBL" id="CH940649">
    <property type="protein sequence ID" value="KRF81120.1"/>
    <property type="molecule type" value="Genomic_DNA"/>
</dbReference>
<protein>
    <submittedName>
        <fullName evidence="1">Uncharacterized protein</fullName>
    </submittedName>
</protein>
<name>A0A0Q9WL39_DROVI</name>
<organism evidence="1 2">
    <name type="scientific">Drosophila virilis</name>
    <name type="common">Fruit fly</name>
    <dbReference type="NCBI Taxonomy" id="7244"/>
    <lineage>
        <taxon>Eukaryota</taxon>
        <taxon>Metazoa</taxon>
        <taxon>Ecdysozoa</taxon>
        <taxon>Arthropoda</taxon>
        <taxon>Hexapoda</taxon>
        <taxon>Insecta</taxon>
        <taxon>Pterygota</taxon>
        <taxon>Neoptera</taxon>
        <taxon>Endopterygota</taxon>
        <taxon>Diptera</taxon>
        <taxon>Brachycera</taxon>
        <taxon>Muscomorpha</taxon>
        <taxon>Ephydroidea</taxon>
        <taxon>Drosophilidae</taxon>
        <taxon>Drosophila</taxon>
    </lineage>
</organism>
<dbReference type="Proteomes" id="UP000008792">
    <property type="component" value="Unassembled WGS sequence"/>
</dbReference>